<accession>H0URG5</accession>
<gene>
    <name evidence="1" type="ORF">TheveDRAFT_0753</name>
</gene>
<proteinExistence type="predicted"/>
<sequence>MKNLKISSPLLGLILVVVFLGGLQAFMAYRVKQTAAELAEMKVQKAALDYVNEQRAMKVEALKKAEVELSDLMVKRFKDGVDFYASLNAIMSKNKMEKPLVVPISMDQGVVAAKVDVTGSYNSLLLFLGDMRQGPKGLRVDSLSVSAASKDQVKVSMSVSGLLEVTSGDR</sequence>
<organism evidence="1 2">
    <name type="scientific">Thermanaerovibrio velox DSM 12556</name>
    <dbReference type="NCBI Taxonomy" id="926567"/>
    <lineage>
        <taxon>Bacteria</taxon>
        <taxon>Thermotogati</taxon>
        <taxon>Synergistota</taxon>
        <taxon>Synergistia</taxon>
        <taxon>Synergistales</taxon>
        <taxon>Synergistaceae</taxon>
        <taxon>Thermanaerovibrio</taxon>
    </lineage>
</organism>
<evidence type="ECO:0000313" key="2">
    <source>
        <dbReference type="Proteomes" id="UP000005730"/>
    </source>
</evidence>
<dbReference type="OrthoDB" id="9840932at2"/>
<dbReference type="AlphaFoldDB" id="H0URG5"/>
<keyword evidence="2" id="KW-1185">Reference proteome</keyword>
<dbReference type="EMBL" id="CM001377">
    <property type="protein sequence ID" value="EHM09904.1"/>
    <property type="molecule type" value="Genomic_DNA"/>
</dbReference>
<dbReference type="eggNOG" id="ENOG5034716">
    <property type="taxonomic scope" value="Bacteria"/>
</dbReference>
<dbReference type="Proteomes" id="UP000005730">
    <property type="component" value="Chromosome"/>
</dbReference>
<evidence type="ECO:0000313" key="1">
    <source>
        <dbReference type="EMBL" id="EHM09904.1"/>
    </source>
</evidence>
<reference evidence="1 2" key="1">
    <citation type="submission" date="2011-10" db="EMBL/GenBank/DDBJ databases">
        <title>The Noncontiguous Finished genome of Thermanaerovibrio velox DSM 12556.</title>
        <authorList>
            <consortium name="US DOE Joint Genome Institute (JGI-PGF)"/>
            <person name="Lucas S."/>
            <person name="Copeland A."/>
            <person name="Lapidus A."/>
            <person name="Glavina del Rio T."/>
            <person name="Dalin E."/>
            <person name="Tice H."/>
            <person name="Bruce D."/>
            <person name="Goodwin L."/>
            <person name="Pitluck S."/>
            <person name="Peters L."/>
            <person name="Mikhailova N."/>
            <person name="Teshima H."/>
            <person name="Kyrpides N."/>
            <person name="Mavromatis K."/>
            <person name="Ivanova N."/>
            <person name="Markowitz V."/>
            <person name="Cheng J.-F."/>
            <person name="Hugenholtz P."/>
            <person name="Woyke T."/>
            <person name="Wu D."/>
            <person name="Spring S."/>
            <person name="Brambilla E.-M."/>
            <person name="Klenk H.-P."/>
            <person name="Eisen J.A."/>
        </authorList>
    </citation>
    <scope>NUCLEOTIDE SEQUENCE [LARGE SCALE GENOMIC DNA]</scope>
    <source>
        <strain evidence="1 2">DSM 12556</strain>
    </source>
</reference>
<dbReference type="HOGENOM" id="CLU_1569918_0_0_0"/>
<name>H0URG5_9BACT</name>
<protein>
    <submittedName>
        <fullName evidence="1">Uncharacterized protein</fullName>
    </submittedName>
</protein>
<dbReference type="STRING" id="926567.TheveDRAFT_0753"/>
<dbReference type="RefSeq" id="WP_006583398.1">
    <property type="nucleotide sequence ID" value="NZ_CM001377.1"/>
</dbReference>